<dbReference type="Proteomes" id="UP000246018">
    <property type="component" value="Unassembled WGS sequence"/>
</dbReference>
<comment type="caution">
    <text evidence="2">The sequence shown here is derived from an EMBL/GenBank/DDBJ whole genome shotgun (WGS) entry which is preliminary data.</text>
</comment>
<dbReference type="EMBL" id="QDGZ01000006">
    <property type="protein sequence ID" value="PVG81879.1"/>
    <property type="molecule type" value="Genomic_DNA"/>
</dbReference>
<evidence type="ECO:0000256" key="1">
    <source>
        <dbReference type="SAM" id="SignalP"/>
    </source>
</evidence>
<dbReference type="AlphaFoldDB" id="A0A2T8F852"/>
<gene>
    <name evidence="2" type="ORF">DDE18_14250</name>
</gene>
<dbReference type="PROSITE" id="PS51257">
    <property type="entry name" value="PROKAR_LIPOPROTEIN"/>
    <property type="match status" value="1"/>
</dbReference>
<organism evidence="2 3">
    <name type="scientific">Nocardioides gansuensis</name>
    <dbReference type="NCBI Taxonomy" id="2138300"/>
    <lineage>
        <taxon>Bacteria</taxon>
        <taxon>Bacillati</taxon>
        <taxon>Actinomycetota</taxon>
        <taxon>Actinomycetes</taxon>
        <taxon>Propionibacteriales</taxon>
        <taxon>Nocardioidaceae</taxon>
        <taxon>Nocardioides</taxon>
    </lineage>
</organism>
<feature type="signal peptide" evidence="1">
    <location>
        <begin position="1"/>
        <end position="18"/>
    </location>
</feature>
<evidence type="ECO:0000313" key="2">
    <source>
        <dbReference type="EMBL" id="PVG81879.1"/>
    </source>
</evidence>
<evidence type="ECO:0000313" key="3">
    <source>
        <dbReference type="Proteomes" id="UP000246018"/>
    </source>
</evidence>
<proteinExistence type="predicted"/>
<feature type="chain" id="PRO_5039346687" evidence="1">
    <location>
        <begin position="19"/>
        <end position="141"/>
    </location>
</feature>
<protein>
    <submittedName>
        <fullName evidence="2">Uncharacterized protein</fullName>
    </submittedName>
</protein>
<sequence>MTKALALSLVLLAAVACGGDGLEGRSVLVDDTGLGDASDGGGWMLVLPAERAPDLWAEVGEPDDLRRASFTLDQAAAEGLGGTLAEVDGDGDYALDATGPTLLCRLPEEANSRGCAEIDLPTSGTVVTSFGEGGFNARVED</sequence>
<accession>A0A2T8F852</accession>
<reference evidence="2 3" key="1">
    <citation type="submission" date="2018-04" db="EMBL/GenBank/DDBJ databases">
        <title>Genome of Nocardioides gansuensis WSJ-1.</title>
        <authorList>
            <person name="Wu S."/>
            <person name="Wang G."/>
        </authorList>
    </citation>
    <scope>NUCLEOTIDE SEQUENCE [LARGE SCALE GENOMIC DNA]</scope>
    <source>
        <strain evidence="2 3">WSJ-1</strain>
    </source>
</reference>
<name>A0A2T8F852_9ACTN</name>
<dbReference type="OrthoDB" id="4828235at2"/>
<keyword evidence="1" id="KW-0732">Signal</keyword>
<dbReference type="RefSeq" id="WP_116572947.1">
    <property type="nucleotide sequence ID" value="NZ_QDGZ01000006.1"/>
</dbReference>
<keyword evidence="3" id="KW-1185">Reference proteome</keyword>